<dbReference type="Proteomes" id="UP000573499">
    <property type="component" value="Unassembled WGS sequence"/>
</dbReference>
<feature type="transmembrane region" description="Helical" evidence="1">
    <location>
        <begin position="246"/>
        <end position="267"/>
    </location>
</feature>
<dbReference type="AlphaFoldDB" id="A0A7W2FDF7"/>
<keyword evidence="3" id="KW-1185">Reference proteome</keyword>
<proteinExistence type="predicted"/>
<comment type="caution">
    <text evidence="2">The sequence shown here is derived from an EMBL/GenBank/DDBJ whole genome shotgun (WGS) entry which is preliminary data.</text>
</comment>
<gene>
    <name evidence="2" type="ORF">H3H39_21860</name>
</gene>
<sequence>MPVPVSEGCTLKPELHAAHAHGHTAPSRCANCQATVSGNYCHQCGQETVLHPPSTREFLHEFIGHYVALEGKLWGTLGRLLFRPGALTNEYVRGRRVRFVQPLRLYLTLSVLFFALIKLVNPINLASSEAATSAAATPATHHVAQAQAQAHAAPAKPQRGEVVFFDDDGEGDLLVTGLKGFWPAGADKLKHQEQYLSGLTDAQRVDVFTAGFYHFAPYAMFLLLPLFALYLKLLYLGSGRRYGEHLLFALHVNAFAFFLFMCLMLPMPGVAQFALWIWLLGYLPWAMRRVYQGGKFATTWRWLALMAAYSVTMAIGFLFTVGAGVLTAGH</sequence>
<keyword evidence="1" id="KW-0812">Transmembrane</keyword>
<reference evidence="2 3" key="1">
    <citation type="submission" date="2020-07" db="EMBL/GenBank/DDBJ databases">
        <title>Novel species isolated from subtropical streams in China.</title>
        <authorList>
            <person name="Lu H."/>
        </authorList>
    </citation>
    <scope>NUCLEOTIDE SEQUENCE [LARGE SCALE GENOMIC DNA]</scope>
    <source>
        <strain evidence="2 3">LX47W</strain>
    </source>
</reference>
<feature type="transmembrane region" description="Helical" evidence="1">
    <location>
        <begin position="273"/>
        <end position="291"/>
    </location>
</feature>
<accession>A0A7W2FDF7</accession>
<name>A0A7W2FDF7_9BURK</name>
<evidence type="ECO:0000313" key="2">
    <source>
        <dbReference type="EMBL" id="MBA5689695.1"/>
    </source>
</evidence>
<keyword evidence="1" id="KW-0472">Membrane</keyword>
<protein>
    <submittedName>
        <fullName evidence="2">DUF3667 domain-containing protein</fullName>
    </submittedName>
</protein>
<keyword evidence="1" id="KW-1133">Transmembrane helix</keyword>
<feature type="transmembrane region" description="Helical" evidence="1">
    <location>
        <begin position="215"/>
        <end position="234"/>
    </location>
</feature>
<organism evidence="2 3">
    <name type="scientific">Rugamonas apoptosis</name>
    <dbReference type="NCBI Taxonomy" id="2758570"/>
    <lineage>
        <taxon>Bacteria</taxon>
        <taxon>Pseudomonadati</taxon>
        <taxon>Pseudomonadota</taxon>
        <taxon>Betaproteobacteria</taxon>
        <taxon>Burkholderiales</taxon>
        <taxon>Oxalobacteraceae</taxon>
        <taxon>Telluria group</taxon>
        <taxon>Rugamonas</taxon>
    </lineage>
</organism>
<dbReference type="InterPro" id="IPR022134">
    <property type="entry name" value="DUF3667"/>
</dbReference>
<feature type="transmembrane region" description="Helical" evidence="1">
    <location>
        <begin position="103"/>
        <end position="120"/>
    </location>
</feature>
<feature type="transmembrane region" description="Helical" evidence="1">
    <location>
        <begin position="303"/>
        <end position="326"/>
    </location>
</feature>
<evidence type="ECO:0000256" key="1">
    <source>
        <dbReference type="SAM" id="Phobius"/>
    </source>
</evidence>
<dbReference type="EMBL" id="JACEZU010000012">
    <property type="protein sequence ID" value="MBA5689695.1"/>
    <property type="molecule type" value="Genomic_DNA"/>
</dbReference>
<dbReference type="Pfam" id="PF12412">
    <property type="entry name" value="DUF3667"/>
    <property type="match status" value="1"/>
</dbReference>
<evidence type="ECO:0000313" key="3">
    <source>
        <dbReference type="Proteomes" id="UP000573499"/>
    </source>
</evidence>